<proteinExistence type="inferred from homology"/>
<dbReference type="FunFam" id="3.40.50.300:FF:000640">
    <property type="entry name" value="MoxR family ATPase"/>
    <property type="match status" value="1"/>
</dbReference>
<dbReference type="CDD" id="cd00009">
    <property type="entry name" value="AAA"/>
    <property type="match status" value="1"/>
</dbReference>
<keyword evidence="2" id="KW-0067">ATP-binding</keyword>
<dbReference type="PANTHER" id="PTHR42759">
    <property type="entry name" value="MOXR FAMILY PROTEIN"/>
    <property type="match status" value="1"/>
</dbReference>
<dbReference type="GO" id="GO:0016887">
    <property type="term" value="F:ATP hydrolysis activity"/>
    <property type="evidence" value="ECO:0007669"/>
    <property type="project" value="InterPro"/>
</dbReference>
<sequence>MTFAENPATELARFKLTTGKLRSSRTSPFAALIETAGSVILGKTYEIKLAFVCLLAGGHLLIEDLPGVGKTTLAHLLARLLGLQYARIQFTSDMLPADVLGVSVYDRAAEQFRFHPGPVFAQLVLADEINRATPKAQSALLEAMEERQVTADGETRALPQPFFVIATQNPAHQIGTFPLPESQLDRFLMRIALGYPDQAQERILLAGEDRRAMVAGLQPLIDAATLMQFQTRLDGIHAAPPIIDYCLHILQYTRSSNRFRHGLSPRAGLGLLRAARAWAMVEGRDYVAPDDIQQVLPAVVPHRLAQETEQGARTDSTVAAQILDAIPIP</sequence>
<keyword evidence="1" id="KW-0547">Nucleotide-binding</keyword>
<gene>
    <name evidence="5" type="ORF">CKO42_15895</name>
</gene>
<evidence type="ECO:0000256" key="2">
    <source>
        <dbReference type="ARBA" id="ARBA00022840"/>
    </source>
</evidence>
<dbReference type="AlphaFoldDB" id="A0A9X0WAH3"/>
<comment type="caution">
    <text evidence="5">The sequence shown here is derived from an EMBL/GenBank/DDBJ whole genome shotgun (WGS) entry which is preliminary data.</text>
</comment>
<evidence type="ECO:0000259" key="4">
    <source>
        <dbReference type="SMART" id="SM00382"/>
    </source>
</evidence>
<evidence type="ECO:0000313" key="6">
    <source>
        <dbReference type="Proteomes" id="UP001138768"/>
    </source>
</evidence>
<protein>
    <submittedName>
        <fullName evidence="5">AAA family ATPase</fullName>
    </submittedName>
</protein>
<dbReference type="InterPro" id="IPR041628">
    <property type="entry name" value="ChlI/MoxR_AAA_lid"/>
</dbReference>
<accession>A0A9X0WAH3</accession>
<dbReference type="Proteomes" id="UP001138768">
    <property type="component" value="Unassembled WGS sequence"/>
</dbReference>
<dbReference type="InterPro" id="IPR027417">
    <property type="entry name" value="P-loop_NTPase"/>
</dbReference>
<dbReference type="SUPFAM" id="SSF52540">
    <property type="entry name" value="P-loop containing nucleoside triphosphate hydrolases"/>
    <property type="match status" value="1"/>
</dbReference>
<comment type="similarity">
    <text evidence="3">Belongs to the MoxR family.</text>
</comment>
<feature type="domain" description="AAA+ ATPase" evidence="4">
    <location>
        <begin position="56"/>
        <end position="197"/>
    </location>
</feature>
<evidence type="ECO:0000256" key="1">
    <source>
        <dbReference type="ARBA" id="ARBA00022741"/>
    </source>
</evidence>
<organism evidence="5 6">
    <name type="scientific">Lamprobacter modestohalophilus</name>
    <dbReference type="NCBI Taxonomy" id="1064514"/>
    <lineage>
        <taxon>Bacteria</taxon>
        <taxon>Pseudomonadati</taxon>
        <taxon>Pseudomonadota</taxon>
        <taxon>Gammaproteobacteria</taxon>
        <taxon>Chromatiales</taxon>
        <taxon>Chromatiaceae</taxon>
        <taxon>Lamprobacter</taxon>
    </lineage>
</organism>
<dbReference type="Gene3D" id="3.40.50.300">
    <property type="entry name" value="P-loop containing nucleotide triphosphate hydrolases"/>
    <property type="match status" value="1"/>
</dbReference>
<dbReference type="RefSeq" id="WP_200246159.1">
    <property type="nucleotide sequence ID" value="NZ_NRRY01000028.1"/>
</dbReference>
<evidence type="ECO:0000313" key="5">
    <source>
        <dbReference type="EMBL" id="MBK1619899.1"/>
    </source>
</evidence>
<reference evidence="5 6" key="1">
    <citation type="journal article" date="2020" name="Microorganisms">
        <title>Osmotic Adaptation and Compatible Solute Biosynthesis of Phototrophic Bacteria as Revealed from Genome Analyses.</title>
        <authorList>
            <person name="Imhoff J.F."/>
            <person name="Rahn T."/>
            <person name="Kunzel S."/>
            <person name="Keller A."/>
            <person name="Neulinger S.C."/>
        </authorList>
    </citation>
    <scope>NUCLEOTIDE SEQUENCE [LARGE SCALE GENOMIC DNA]</scope>
    <source>
        <strain evidence="5 6">DSM 25653</strain>
    </source>
</reference>
<dbReference type="EMBL" id="NRRY01000028">
    <property type="protein sequence ID" value="MBK1619899.1"/>
    <property type="molecule type" value="Genomic_DNA"/>
</dbReference>
<dbReference type="PANTHER" id="PTHR42759:SF5">
    <property type="entry name" value="METHANOL DEHYDROGENASE REGULATOR"/>
    <property type="match status" value="1"/>
</dbReference>
<evidence type="ECO:0000256" key="3">
    <source>
        <dbReference type="ARBA" id="ARBA00061607"/>
    </source>
</evidence>
<keyword evidence="6" id="KW-1185">Reference proteome</keyword>
<dbReference type="InterPro" id="IPR003593">
    <property type="entry name" value="AAA+_ATPase"/>
</dbReference>
<dbReference type="SMART" id="SM00382">
    <property type="entry name" value="AAA"/>
    <property type="match status" value="1"/>
</dbReference>
<dbReference type="Pfam" id="PF07726">
    <property type="entry name" value="AAA_3"/>
    <property type="match status" value="1"/>
</dbReference>
<dbReference type="InterPro" id="IPR050764">
    <property type="entry name" value="CbbQ/NirQ/NorQ/GpvN"/>
</dbReference>
<dbReference type="GO" id="GO:0005524">
    <property type="term" value="F:ATP binding"/>
    <property type="evidence" value="ECO:0007669"/>
    <property type="project" value="UniProtKB-KW"/>
</dbReference>
<dbReference type="InterPro" id="IPR011703">
    <property type="entry name" value="ATPase_AAA-3"/>
</dbReference>
<name>A0A9X0WAH3_9GAMM</name>
<dbReference type="Pfam" id="PF17863">
    <property type="entry name" value="AAA_lid_2"/>
    <property type="match status" value="1"/>
</dbReference>
<dbReference type="PIRSF" id="PIRSF002849">
    <property type="entry name" value="AAA_ATPase_chaperone_MoxR_prd"/>
    <property type="match status" value="1"/>
</dbReference>
<dbReference type="Gene3D" id="1.10.8.80">
    <property type="entry name" value="Magnesium chelatase subunit I, C-Terminal domain"/>
    <property type="match status" value="1"/>
</dbReference>